<organism evidence="1 2">
    <name type="scientific">Pseudodesulfovibrio sediminis</name>
    <dbReference type="NCBI Taxonomy" id="2810563"/>
    <lineage>
        <taxon>Bacteria</taxon>
        <taxon>Pseudomonadati</taxon>
        <taxon>Thermodesulfobacteriota</taxon>
        <taxon>Desulfovibrionia</taxon>
        <taxon>Desulfovibrionales</taxon>
        <taxon>Desulfovibrionaceae</taxon>
    </lineage>
</organism>
<evidence type="ECO:0008006" key="3">
    <source>
        <dbReference type="Google" id="ProtNLM"/>
    </source>
</evidence>
<name>A0ABM7P914_9BACT</name>
<evidence type="ECO:0000313" key="1">
    <source>
        <dbReference type="EMBL" id="BCS89485.1"/>
    </source>
</evidence>
<evidence type="ECO:0000313" key="2">
    <source>
        <dbReference type="Proteomes" id="UP001053296"/>
    </source>
</evidence>
<gene>
    <name evidence="1" type="ORF">PSDVSF_27270</name>
</gene>
<dbReference type="EMBL" id="AP024485">
    <property type="protein sequence ID" value="BCS89485.1"/>
    <property type="molecule type" value="Genomic_DNA"/>
</dbReference>
<accession>A0ABM7P914</accession>
<proteinExistence type="predicted"/>
<dbReference type="Proteomes" id="UP001053296">
    <property type="component" value="Chromosome"/>
</dbReference>
<keyword evidence="2" id="KW-1185">Reference proteome</keyword>
<protein>
    <recommendedName>
        <fullName evidence="3">DUF4180 domain-containing protein</fullName>
    </recommendedName>
</protein>
<sequence>MVHSYDFKCEEGYLLCTTTGETSSVEDIFTYARAVTDAARKARCTSIFLDERNMASMLDSFDIYTACEVLAGGDLLRGFRFASLRTGLNDETARNFETMFRNRSINYRFFVEYEAAKSWLCGTQDQEESKT</sequence>
<reference evidence="1" key="1">
    <citation type="journal article" date="2022" name="Arch. Microbiol.">
        <title>Pseudodesulfovibrio sediminis sp. nov., a mesophilic and neutrophilic sulfate-reducing bacterium isolated from sediment of a brackish lake.</title>
        <authorList>
            <person name="Takahashi A."/>
            <person name="Kojima H."/>
            <person name="Watanabe M."/>
            <person name="Fukui M."/>
        </authorList>
    </citation>
    <scope>NUCLEOTIDE SEQUENCE</scope>
    <source>
        <strain evidence="1">SF6</strain>
    </source>
</reference>